<dbReference type="Proteomes" id="UP000178666">
    <property type="component" value="Chromosome"/>
</dbReference>
<gene>
    <name evidence="4" type="ORF">A8L58_08410</name>
</gene>
<feature type="compositionally biased region" description="Basic and acidic residues" evidence="1">
    <location>
        <begin position="329"/>
        <end position="348"/>
    </location>
</feature>
<feature type="signal peptide" evidence="3">
    <location>
        <begin position="1"/>
        <end position="36"/>
    </location>
</feature>
<evidence type="ECO:0000313" key="5">
    <source>
        <dbReference type="Proteomes" id="UP000178666"/>
    </source>
</evidence>
<keyword evidence="5" id="KW-1185">Reference proteome</keyword>
<reference evidence="4 5" key="1">
    <citation type="journal article" date="2016" name="Plant Dis.">
        <title>Improved production of propionic acid using genome shuffling.</title>
        <authorList>
            <person name="Luna-Flores C.H."/>
            <person name="Palfreyman R.W."/>
            <person name="Kromer J.O."/>
            <person name="Nielsen L.K."/>
            <person name="Marcellin E."/>
        </authorList>
    </citation>
    <scope>NUCLEOTIDE SEQUENCE [LARGE SCALE GENOMIC DNA]</scope>
    <source>
        <strain evidence="4 5">F3E8</strain>
    </source>
</reference>
<evidence type="ECO:0000256" key="2">
    <source>
        <dbReference type="SAM" id="Phobius"/>
    </source>
</evidence>
<name>A0ABN4U4J5_9ACTN</name>
<feature type="region of interest" description="Disordered" evidence="1">
    <location>
        <begin position="88"/>
        <end position="108"/>
    </location>
</feature>
<dbReference type="NCBIfam" id="TIGR03769">
    <property type="entry name" value="P_ac_wall_RPT"/>
    <property type="match status" value="1"/>
</dbReference>
<proteinExistence type="predicted"/>
<dbReference type="NCBIfam" id="NF038134">
    <property type="entry name" value="choice_anch_M"/>
    <property type="match status" value="1"/>
</dbReference>
<sequence>MTQTAPVRRSAPRPLRLLAGLVIAILLAALPVPARAEGDDSLDQKLGEDRIVSGNRTLSTGHADIGPKFDDRGRWRLMIHDDAARQASGGSVWRHPGQSVITVPDGARRPAPEGEAYEFLGVSPGDPVHVLPQTQNTDLVWLGWNTQDPEVMKRIDRGVTLSLTGVQGPGRVATFLQSGSFGPPEVLWQSGRKSPQSSWIDVNTHTHANWVFTRPGVYLVEITVAADLTDGSHVSDTQQFRFSVGSGTSSKDALAARWSASNHWGSPSSAAPSASSGTSESSGAAGDGEQGAQRSGIPGWVVGMVAGAVIVAVIALLVLRAVGSRKDRRSAFDERSRREDNPGGHGDD</sequence>
<evidence type="ECO:0000256" key="3">
    <source>
        <dbReference type="SAM" id="SignalP"/>
    </source>
</evidence>
<feature type="transmembrane region" description="Helical" evidence="2">
    <location>
        <begin position="297"/>
        <end position="319"/>
    </location>
</feature>
<feature type="region of interest" description="Disordered" evidence="1">
    <location>
        <begin position="328"/>
        <end position="348"/>
    </location>
</feature>
<feature type="chain" id="PRO_5046845972" evidence="3">
    <location>
        <begin position="37"/>
        <end position="348"/>
    </location>
</feature>
<accession>A0ABN4U4J5</accession>
<evidence type="ECO:0000313" key="4">
    <source>
        <dbReference type="EMBL" id="AOZ46725.1"/>
    </source>
</evidence>
<keyword evidence="2" id="KW-0812">Transmembrane</keyword>
<dbReference type="EMBL" id="CP015970">
    <property type="protein sequence ID" value="AOZ46725.1"/>
    <property type="molecule type" value="Genomic_DNA"/>
</dbReference>
<keyword evidence="2" id="KW-0472">Membrane</keyword>
<keyword evidence="3" id="KW-0732">Signal</keyword>
<feature type="compositionally biased region" description="Low complexity" evidence="1">
    <location>
        <begin position="265"/>
        <end position="284"/>
    </location>
</feature>
<dbReference type="InterPro" id="IPR022435">
    <property type="entry name" value="Surface-anchored_actinobac"/>
</dbReference>
<evidence type="ECO:0000256" key="1">
    <source>
        <dbReference type="SAM" id="MobiDB-lite"/>
    </source>
</evidence>
<feature type="region of interest" description="Disordered" evidence="1">
    <location>
        <begin position="261"/>
        <end position="293"/>
    </location>
</feature>
<keyword evidence="2" id="KW-1133">Transmembrane helix</keyword>
<organism evidence="4 5">
    <name type="scientific">Acidipropionibacterium acidipropionici</name>
    <dbReference type="NCBI Taxonomy" id="1748"/>
    <lineage>
        <taxon>Bacteria</taxon>
        <taxon>Bacillati</taxon>
        <taxon>Actinomycetota</taxon>
        <taxon>Actinomycetes</taxon>
        <taxon>Propionibacteriales</taxon>
        <taxon>Propionibacteriaceae</taxon>
        <taxon>Acidipropionibacterium</taxon>
    </lineage>
</organism>
<protein>
    <submittedName>
        <fullName evidence="4">tRNA-dihydrouridine synthase</fullName>
    </submittedName>
</protein>